<organism evidence="7 8">
    <name type="scientific">Acacia crassicarpa</name>
    <name type="common">northern wattle</name>
    <dbReference type="NCBI Taxonomy" id="499986"/>
    <lineage>
        <taxon>Eukaryota</taxon>
        <taxon>Viridiplantae</taxon>
        <taxon>Streptophyta</taxon>
        <taxon>Embryophyta</taxon>
        <taxon>Tracheophyta</taxon>
        <taxon>Spermatophyta</taxon>
        <taxon>Magnoliopsida</taxon>
        <taxon>eudicotyledons</taxon>
        <taxon>Gunneridae</taxon>
        <taxon>Pentapetalae</taxon>
        <taxon>rosids</taxon>
        <taxon>fabids</taxon>
        <taxon>Fabales</taxon>
        <taxon>Fabaceae</taxon>
        <taxon>Caesalpinioideae</taxon>
        <taxon>mimosoid clade</taxon>
        <taxon>Acacieae</taxon>
        <taxon>Acacia</taxon>
    </lineage>
</organism>
<dbReference type="CDD" id="cd11452">
    <property type="entry name" value="bHLH_AtNAI1_like"/>
    <property type="match status" value="1"/>
</dbReference>
<evidence type="ECO:0000256" key="2">
    <source>
        <dbReference type="ARBA" id="ARBA00023015"/>
    </source>
</evidence>
<dbReference type="PANTHER" id="PTHR45959:SF73">
    <property type="entry name" value="TRANSCRIPTION FACTOR BHLH25"/>
    <property type="match status" value="1"/>
</dbReference>
<dbReference type="EMBL" id="JAWXYG010000009">
    <property type="protein sequence ID" value="KAK4262456.1"/>
    <property type="molecule type" value="Genomic_DNA"/>
</dbReference>
<dbReference type="InterPro" id="IPR036638">
    <property type="entry name" value="HLH_DNA-bd_sf"/>
</dbReference>
<keyword evidence="2" id="KW-0805">Transcription regulation</keyword>
<proteinExistence type="predicted"/>
<dbReference type="SMART" id="SM00353">
    <property type="entry name" value="HLH"/>
    <property type="match status" value="1"/>
</dbReference>
<reference evidence="7" key="1">
    <citation type="submission" date="2023-10" db="EMBL/GenBank/DDBJ databases">
        <title>Chromosome-level genome of the transformable northern wattle, Acacia crassicarpa.</title>
        <authorList>
            <person name="Massaro I."/>
            <person name="Sinha N.R."/>
            <person name="Poethig S."/>
            <person name="Leichty A.R."/>
        </authorList>
    </citation>
    <scope>NUCLEOTIDE SEQUENCE</scope>
    <source>
        <strain evidence="7">Acra3RX</strain>
        <tissue evidence="7">Leaf</tissue>
    </source>
</reference>
<evidence type="ECO:0000256" key="4">
    <source>
        <dbReference type="ARBA" id="ARBA00023242"/>
    </source>
</evidence>
<sequence length="355" mass="39572">MEDPSIFEQYPVDCLAYEVDDFQDLSGCGDSYSSLSSKRSRDEWFPVERPESVAQQRANKQLRSINNTTSWTSSTTSMADPIVPSNYSASKSSSQIISFDNSNNNSSPDVASNQFYSLDSSTVVKPKTETVFSPDNLDFSAPFSIISQPTYDLKPDSFQLQHEKKTATIARNPIQAQDHVMAERKRREKLSQRFIALSAILPGLKKMDKASVLGDAINYVKQLQERVTTLEEQVNKKAVETAVFVKRSVLYAEDDGSSSDENPNSRSDQPLPEIEARVSGKDVLIRIHCNKQNGCCATILSQLQHLNLTVQSSSFLPFGNTTVDITIVAKMNNEECVTAKDIVRSLRQGLIRHLN</sequence>
<accession>A0AAE1J4L5</accession>
<evidence type="ECO:0000256" key="5">
    <source>
        <dbReference type="SAM" id="Coils"/>
    </source>
</evidence>
<evidence type="ECO:0000259" key="6">
    <source>
        <dbReference type="PROSITE" id="PS50888"/>
    </source>
</evidence>
<evidence type="ECO:0000256" key="3">
    <source>
        <dbReference type="ARBA" id="ARBA00023163"/>
    </source>
</evidence>
<dbReference type="GO" id="GO:0005634">
    <property type="term" value="C:nucleus"/>
    <property type="evidence" value="ECO:0007669"/>
    <property type="project" value="UniProtKB-SubCell"/>
</dbReference>
<keyword evidence="4" id="KW-0539">Nucleus</keyword>
<evidence type="ECO:0000256" key="1">
    <source>
        <dbReference type="ARBA" id="ARBA00004123"/>
    </source>
</evidence>
<comment type="caution">
    <text evidence="7">The sequence shown here is derived from an EMBL/GenBank/DDBJ whole genome shotgun (WGS) entry which is preliminary data.</text>
</comment>
<dbReference type="GO" id="GO:0046983">
    <property type="term" value="F:protein dimerization activity"/>
    <property type="evidence" value="ECO:0007669"/>
    <property type="project" value="InterPro"/>
</dbReference>
<dbReference type="InterPro" id="IPR011598">
    <property type="entry name" value="bHLH_dom"/>
</dbReference>
<comment type="subcellular location">
    <subcellularLocation>
        <location evidence="1">Nucleus</location>
    </subcellularLocation>
</comment>
<dbReference type="AlphaFoldDB" id="A0AAE1J4L5"/>
<dbReference type="SUPFAM" id="SSF47459">
    <property type="entry name" value="HLH, helix-loop-helix DNA-binding domain"/>
    <property type="match status" value="1"/>
</dbReference>
<keyword evidence="5" id="KW-0175">Coiled coil</keyword>
<dbReference type="Gene3D" id="4.10.280.10">
    <property type="entry name" value="Helix-loop-helix DNA-binding domain"/>
    <property type="match status" value="1"/>
</dbReference>
<dbReference type="PROSITE" id="PS50888">
    <property type="entry name" value="BHLH"/>
    <property type="match status" value="1"/>
</dbReference>
<protein>
    <recommendedName>
        <fullName evidence="6">BHLH domain-containing protein</fullName>
    </recommendedName>
</protein>
<evidence type="ECO:0000313" key="8">
    <source>
        <dbReference type="Proteomes" id="UP001293593"/>
    </source>
</evidence>
<dbReference type="Proteomes" id="UP001293593">
    <property type="component" value="Unassembled WGS sequence"/>
</dbReference>
<evidence type="ECO:0000313" key="7">
    <source>
        <dbReference type="EMBL" id="KAK4262456.1"/>
    </source>
</evidence>
<keyword evidence="3" id="KW-0804">Transcription</keyword>
<feature type="domain" description="BHLH" evidence="6">
    <location>
        <begin position="174"/>
        <end position="223"/>
    </location>
</feature>
<dbReference type="PANTHER" id="PTHR45959">
    <property type="entry name" value="BHLH TRANSCRIPTION FACTOR"/>
    <property type="match status" value="1"/>
</dbReference>
<dbReference type="InterPro" id="IPR052610">
    <property type="entry name" value="bHLH_transcription_regulator"/>
</dbReference>
<name>A0AAE1J4L5_9FABA</name>
<feature type="coiled-coil region" evidence="5">
    <location>
        <begin position="213"/>
        <end position="240"/>
    </location>
</feature>
<gene>
    <name evidence="7" type="ORF">QN277_028013</name>
</gene>
<dbReference type="GO" id="GO:0080090">
    <property type="term" value="P:regulation of primary metabolic process"/>
    <property type="evidence" value="ECO:0007669"/>
    <property type="project" value="UniProtKB-ARBA"/>
</dbReference>
<dbReference type="Pfam" id="PF00010">
    <property type="entry name" value="HLH"/>
    <property type="match status" value="1"/>
</dbReference>
<keyword evidence="8" id="KW-1185">Reference proteome</keyword>